<accession>A0A699H5L1</accession>
<feature type="compositionally biased region" description="Acidic residues" evidence="1">
    <location>
        <begin position="734"/>
        <end position="759"/>
    </location>
</feature>
<feature type="region of interest" description="Disordered" evidence="1">
    <location>
        <begin position="687"/>
        <end position="766"/>
    </location>
</feature>
<feature type="region of interest" description="Disordered" evidence="1">
    <location>
        <begin position="215"/>
        <end position="259"/>
    </location>
</feature>
<comment type="caution">
    <text evidence="3">The sequence shown here is derived from an EMBL/GenBank/DDBJ whole genome shotgun (WGS) entry which is preliminary data.</text>
</comment>
<feature type="region of interest" description="Disordered" evidence="1">
    <location>
        <begin position="813"/>
        <end position="835"/>
    </location>
</feature>
<feature type="compositionally biased region" description="Low complexity" evidence="1">
    <location>
        <begin position="244"/>
        <end position="253"/>
    </location>
</feature>
<protein>
    <recommendedName>
        <fullName evidence="4">Synaptobrevin, longin-like domain protein</fullName>
    </recommendedName>
</protein>
<gene>
    <name evidence="2" type="ORF">Tci_313062</name>
    <name evidence="3" type="ORF">Tci_313558</name>
</gene>
<proteinExistence type="predicted"/>
<feature type="non-terminal residue" evidence="3">
    <location>
        <position position="1"/>
    </location>
</feature>
<evidence type="ECO:0000313" key="3">
    <source>
        <dbReference type="EMBL" id="GEX41583.1"/>
    </source>
</evidence>
<dbReference type="AlphaFoldDB" id="A0A699H5L1"/>
<sequence length="972" mass="108622">FWNTVAIKQINDVTRLQALVDKKKVVITEAAIKEVLRLDVTEGVDCLLNEEIFAELAHMGYEKPSTKLTFYKAFFSSQWKFLIHTILQSMSAKLTSWNEFSSAMASAVICLSTGRKFNFSKYIFDSLVRNVDNTFKLYMYHWFIQLLIKKQLGDLSAYTTKYTSPALTQKVFANMRRVGKGFSGVETPLFKRMIVEQMIKEGGAKEEHVEDDIAAQGDDTTVQGDAAQEPSIRSPTPPTPPTQQPQDLPSTSQLNKRVKKLEKGNRVKVLKLRRLKKVGTSQRIDTSEDTMMEDASNQRRMIDDLDKDDVVALMDDKEEDKEEEDEPAEVHEVVDVVTTAKLITEVVTAASEIVTAASIIISAGEPQVPAATITDAPVRVAAASTRKRKGVVIRVPEEESTTIIPVDTKSKDKGKGIMVEEPKPLKKKQQVEMDEEYARKMLAELTKTLTEMWPLIIPDGQAQVWKNQRTIHGQAKVKSWKLLESCGVHIITFTTTQLILLVERRYPLSRFTLDQMVNAVRLRVKEQSDMSLEPLRFTRQQHQEGQLEWWLNTSSIKLKNKTCIKLVKQRRKTRCLTSAGKQKLMLLDSAAEGSLMLLTVMSSASSAVTYTFDYTDFESERVFWRADEELLDGGSPRVIVYGYDGLPMKPVALLAPDYIPGLKEPQTPPAPQDEDEQDVHVLLVKEQPLPPDDSPTTESPGYVAESDPEQDPEEYEDDETEDGPTDYPINEGNDRDDDDGDLFGDDADDEDEDEEDEEEHLALTDSAVVIPTVAISLPPEVEHERLLSMPTPPPSPLTSLSPPFTGERLARCTAPSAHSSPPPIPSPLLPSSGCPTQIQTLRKASTQALIDAITATLPSPPLPPLPPPIYIPPPVDRRDDIPETEMLHRKRSCLFALGSRIVEVRYGIRDTWVDPAEAVPEIAPMTLGEVNTRVIELDELHELGTHDLYALLEDAHDSSHYGLTAGRFAYGG</sequence>
<evidence type="ECO:0000256" key="1">
    <source>
        <dbReference type="SAM" id="MobiDB-lite"/>
    </source>
</evidence>
<organism evidence="3">
    <name type="scientific">Tanacetum cinerariifolium</name>
    <name type="common">Dalmatian daisy</name>
    <name type="synonym">Chrysanthemum cinerariifolium</name>
    <dbReference type="NCBI Taxonomy" id="118510"/>
    <lineage>
        <taxon>Eukaryota</taxon>
        <taxon>Viridiplantae</taxon>
        <taxon>Streptophyta</taxon>
        <taxon>Embryophyta</taxon>
        <taxon>Tracheophyta</taxon>
        <taxon>Spermatophyta</taxon>
        <taxon>Magnoliopsida</taxon>
        <taxon>eudicotyledons</taxon>
        <taxon>Gunneridae</taxon>
        <taxon>Pentapetalae</taxon>
        <taxon>asterids</taxon>
        <taxon>campanulids</taxon>
        <taxon>Asterales</taxon>
        <taxon>Asteraceae</taxon>
        <taxon>Asteroideae</taxon>
        <taxon>Anthemideae</taxon>
        <taxon>Anthemidinae</taxon>
        <taxon>Tanacetum</taxon>
    </lineage>
</organism>
<evidence type="ECO:0000313" key="2">
    <source>
        <dbReference type="EMBL" id="GEX41087.1"/>
    </source>
</evidence>
<reference evidence="3" key="1">
    <citation type="journal article" date="2019" name="Sci. Rep.">
        <title>Draft genome of Tanacetum cinerariifolium, the natural source of mosquito coil.</title>
        <authorList>
            <person name="Yamashiro T."/>
            <person name="Shiraishi A."/>
            <person name="Satake H."/>
            <person name="Nakayama K."/>
        </authorList>
    </citation>
    <scope>NUCLEOTIDE SEQUENCE</scope>
</reference>
<feature type="compositionally biased region" description="Acidic residues" evidence="1">
    <location>
        <begin position="706"/>
        <end position="724"/>
    </location>
</feature>
<dbReference type="EMBL" id="BKCJ010106755">
    <property type="protein sequence ID" value="GEX41087.1"/>
    <property type="molecule type" value="Genomic_DNA"/>
</dbReference>
<evidence type="ECO:0008006" key="4">
    <source>
        <dbReference type="Google" id="ProtNLM"/>
    </source>
</evidence>
<name>A0A699H5L1_TANCI</name>
<dbReference type="EMBL" id="BKCJ010107023">
    <property type="protein sequence ID" value="GEX41583.1"/>
    <property type="molecule type" value="Genomic_DNA"/>
</dbReference>